<evidence type="ECO:0000313" key="8">
    <source>
        <dbReference type="Proteomes" id="UP000199309"/>
    </source>
</evidence>
<evidence type="ECO:0000259" key="6">
    <source>
        <dbReference type="PROSITE" id="PS50893"/>
    </source>
</evidence>
<dbReference type="SUPFAM" id="SSF52540">
    <property type="entry name" value="P-loop containing nucleoside triphosphate hydrolases"/>
    <property type="match status" value="1"/>
</dbReference>
<dbReference type="Gene3D" id="3.40.50.300">
    <property type="entry name" value="P-loop containing nucleotide triphosphate hydrolases"/>
    <property type="match status" value="1"/>
</dbReference>
<evidence type="ECO:0000256" key="1">
    <source>
        <dbReference type="ARBA" id="ARBA00005417"/>
    </source>
</evidence>
<evidence type="ECO:0000256" key="5">
    <source>
        <dbReference type="ARBA" id="ARBA00022970"/>
    </source>
</evidence>
<dbReference type="PANTHER" id="PTHR43820:SF5">
    <property type="entry name" value="HIGH-AFFINITY BRANCHED-CHAIN AMINO ACID TRANSPORT ATP-BINDING PROTEIN"/>
    <property type="match status" value="1"/>
</dbReference>
<evidence type="ECO:0000256" key="3">
    <source>
        <dbReference type="ARBA" id="ARBA00022741"/>
    </source>
</evidence>
<dbReference type="PROSITE" id="PS50893">
    <property type="entry name" value="ABC_TRANSPORTER_2"/>
    <property type="match status" value="1"/>
</dbReference>
<evidence type="ECO:0000256" key="4">
    <source>
        <dbReference type="ARBA" id="ARBA00022840"/>
    </source>
</evidence>
<name>A0A1G9SFU7_9FIRM</name>
<keyword evidence="4 7" id="KW-0067">ATP-binding</keyword>
<protein>
    <submittedName>
        <fullName evidence="7">Urea transport system ATP-binding protein</fullName>
    </submittedName>
</protein>
<keyword evidence="5" id="KW-0029">Amino-acid transport</keyword>
<reference evidence="7 8" key="1">
    <citation type="submission" date="2016-10" db="EMBL/GenBank/DDBJ databases">
        <authorList>
            <person name="de Groot N.N."/>
        </authorList>
    </citation>
    <scope>NUCLEOTIDE SEQUENCE [LARGE SCALE GENOMIC DNA]</scope>
    <source>
        <strain evidence="7 8">DSM 16981</strain>
    </source>
</reference>
<dbReference type="GO" id="GO:0015658">
    <property type="term" value="F:branched-chain amino acid transmembrane transporter activity"/>
    <property type="evidence" value="ECO:0007669"/>
    <property type="project" value="TreeGrafter"/>
</dbReference>
<evidence type="ECO:0000256" key="2">
    <source>
        <dbReference type="ARBA" id="ARBA00022448"/>
    </source>
</evidence>
<dbReference type="STRING" id="349095.SAMN05660299_00705"/>
<organism evidence="7 8">
    <name type="scientific">Megasphaera paucivorans</name>
    <dbReference type="NCBI Taxonomy" id="349095"/>
    <lineage>
        <taxon>Bacteria</taxon>
        <taxon>Bacillati</taxon>
        <taxon>Bacillota</taxon>
        <taxon>Negativicutes</taxon>
        <taxon>Veillonellales</taxon>
        <taxon>Veillonellaceae</taxon>
        <taxon>Megasphaera</taxon>
    </lineage>
</organism>
<gene>
    <name evidence="7" type="ORF">SAMN05660299_00705</name>
</gene>
<evidence type="ECO:0000313" key="7">
    <source>
        <dbReference type="EMBL" id="SDM34210.1"/>
    </source>
</evidence>
<dbReference type="PANTHER" id="PTHR43820">
    <property type="entry name" value="HIGH-AFFINITY BRANCHED-CHAIN AMINO ACID TRANSPORT ATP-BINDING PROTEIN LIVF"/>
    <property type="match status" value="1"/>
</dbReference>
<dbReference type="InterPro" id="IPR003439">
    <property type="entry name" value="ABC_transporter-like_ATP-bd"/>
</dbReference>
<proteinExistence type="inferred from homology"/>
<dbReference type="Proteomes" id="UP000199309">
    <property type="component" value="Unassembled WGS sequence"/>
</dbReference>
<dbReference type="CDD" id="cd03224">
    <property type="entry name" value="ABC_TM1139_LivF_branched"/>
    <property type="match status" value="1"/>
</dbReference>
<dbReference type="OrthoDB" id="9776369at2"/>
<dbReference type="GO" id="GO:0015807">
    <property type="term" value="P:L-amino acid transport"/>
    <property type="evidence" value="ECO:0007669"/>
    <property type="project" value="TreeGrafter"/>
</dbReference>
<dbReference type="SMART" id="SM00382">
    <property type="entry name" value="AAA"/>
    <property type="match status" value="1"/>
</dbReference>
<dbReference type="GO" id="GO:0016887">
    <property type="term" value="F:ATP hydrolysis activity"/>
    <property type="evidence" value="ECO:0007669"/>
    <property type="project" value="InterPro"/>
</dbReference>
<dbReference type="EMBL" id="FNHQ01000005">
    <property type="protein sequence ID" value="SDM34210.1"/>
    <property type="molecule type" value="Genomic_DNA"/>
</dbReference>
<dbReference type="InterPro" id="IPR027417">
    <property type="entry name" value="P-loop_NTPase"/>
</dbReference>
<dbReference type="AlphaFoldDB" id="A0A1G9SFU7"/>
<sequence length="230" mass="25220">MMQAADVSVSYGAGPIVSHVSFTVNADDKLIILGRNGVGKTTLLKGIMGILPIKGTLTFKDTDITTYSASKRSRSGIAYVPQGREIFPDLTVEENLQIGAMSHPVDFKNKLAEVLEYFPILTEHMKRKGGVLSGGQQQQLAIARAFISEPAVLMLDEPTEGIQPNIVSHISHILTRYHEEKHIPLIVVEQNLKFARKLGNKFLIIQKGTIVESGPIEKLTDEVSIAYLSV</sequence>
<keyword evidence="8" id="KW-1185">Reference proteome</keyword>
<dbReference type="InterPro" id="IPR052156">
    <property type="entry name" value="BCAA_Transport_ATP-bd_LivF"/>
</dbReference>
<dbReference type="InterPro" id="IPR003593">
    <property type="entry name" value="AAA+_ATPase"/>
</dbReference>
<keyword evidence="2" id="KW-0813">Transport</keyword>
<dbReference type="Pfam" id="PF00005">
    <property type="entry name" value="ABC_tran"/>
    <property type="match status" value="1"/>
</dbReference>
<feature type="domain" description="ABC transporter" evidence="6">
    <location>
        <begin position="2"/>
        <end position="228"/>
    </location>
</feature>
<keyword evidence="3" id="KW-0547">Nucleotide-binding</keyword>
<dbReference type="GO" id="GO:0005524">
    <property type="term" value="F:ATP binding"/>
    <property type="evidence" value="ECO:0007669"/>
    <property type="project" value="UniProtKB-KW"/>
</dbReference>
<comment type="similarity">
    <text evidence="1">Belongs to the ABC transporter superfamily.</text>
</comment>
<dbReference type="RefSeq" id="WP_091648197.1">
    <property type="nucleotide sequence ID" value="NZ_FNHQ01000005.1"/>
</dbReference>
<accession>A0A1G9SFU7</accession>